<gene>
    <name evidence="2" type="ORF">IPMB12_08575</name>
</gene>
<protein>
    <submittedName>
        <fullName evidence="2">Uncharacterized protein</fullName>
    </submittedName>
</protein>
<dbReference type="InParanoid" id="A0A6G9IDS1"/>
<organism evidence="2 3">
    <name type="scientific">Zophobihabitans entericus</name>
    <dbReference type="NCBI Taxonomy" id="1635327"/>
    <lineage>
        <taxon>Bacteria</taxon>
        <taxon>Pseudomonadati</taxon>
        <taxon>Pseudomonadota</taxon>
        <taxon>Gammaproteobacteria</taxon>
        <taxon>Orbales</taxon>
        <taxon>Orbaceae</taxon>
        <taxon>Zophobihabitans</taxon>
    </lineage>
</organism>
<reference evidence="2 3" key="1">
    <citation type="submission" date="2020-03" db="EMBL/GenBank/DDBJ databases">
        <title>Complete genome sequence of Orbus sp. IPMB12 (BCRC 80908).</title>
        <authorList>
            <person name="Lo W.-S."/>
            <person name="Chang T.-H."/>
            <person name="Kuo C.-H."/>
        </authorList>
    </citation>
    <scope>NUCLEOTIDE SEQUENCE [LARGE SCALE GENOMIC DNA]</scope>
    <source>
        <strain evidence="2 3">IPMB12</strain>
    </source>
</reference>
<evidence type="ECO:0000256" key="1">
    <source>
        <dbReference type="SAM" id="Phobius"/>
    </source>
</evidence>
<keyword evidence="1" id="KW-1133">Transmembrane helix</keyword>
<dbReference type="EMBL" id="CP050253">
    <property type="protein sequence ID" value="QIQ21730.1"/>
    <property type="molecule type" value="Genomic_DNA"/>
</dbReference>
<evidence type="ECO:0000313" key="2">
    <source>
        <dbReference type="EMBL" id="QIQ21730.1"/>
    </source>
</evidence>
<feature type="transmembrane region" description="Helical" evidence="1">
    <location>
        <begin position="51"/>
        <end position="74"/>
    </location>
</feature>
<proteinExistence type="predicted"/>
<feature type="transmembrane region" description="Helical" evidence="1">
    <location>
        <begin position="17"/>
        <end position="39"/>
    </location>
</feature>
<keyword evidence="3" id="KW-1185">Reference proteome</keyword>
<feature type="transmembrane region" description="Helical" evidence="1">
    <location>
        <begin position="220"/>
        <end position="237"/>
    </location>
</feature>
<dbReference type="AlphaFoldDB" id="A0A6G9IDS1"/>
<evidence type="ECO:0000313" key="3">
    <source>
        <dbReference type="Proteomes" id="UP000501168"/>
    </source>
</evidence>
<dbReference type="Proteomes" id="UP000501168">
    <property type="component" value="Chromosome"/>
</dbReference>
<name>A0A6G9IDS1_9GAMM</name>
<sequence length="246" mass="27831">MFEYYNNFAQFFDPLSIIWGGIKYALLALVLTIIVLIIFRRKILVPRANKFLTFLSYFYLIFIPVVMIAGGFFYGSVQATKQGLQESEGQYRAAVQSLLDTYVDDSFVVKVESDLTLGQAVDSVIPLVKTEIVKQLELAELHNNKIADLALVALDTPMATEFLRNKLTDLVAGHLGTESGLVDELFELTPQQFLTGEFVVKVVFYKVMQQIDSIYSKVKIIWVLLLLLPLIEIIIANRRDKKVNPA</sequence>
<dbReference type="RefSeq" id="WP_166916836.1">
    <property type="nucleotide sequence ID" value="NZ_CP050253.1"/>
</dbReference>
<keyword evidence="1" id="KW-0472">Membrane</keyword>
<accession>A0A6G9IDS1</accession>
<dbReference type="KEGG" id="orb:IPMB12_08575"/>
<keyword evidence="1" id="KW-0812">Transmembrane</keyword>